<comment type="function">
    <text evidence="1">Essential component of the TIM23 complex, a complex that mediates the translocation of transit peptide-containing proteins across the mitochondrial inner membrane.</text>
</comment>
<dbReference type="SMART" id="SM00577">
    <property type="entry name" value="CPDc"/>
    <property type="match status" value="1"/>
</dbReference>
<dbReference type="InterPro" id="IPR036412">
    <property type="entry name" value="HAD-like_sf"/>
</dbReference>
<name>A0A182Q6J6_9DIPT</name>
<keyword evidence="1" id="KW-0653">Protein transport</keyword>
<evidence type="ECO:0000256" key="1">
    <source>
        <dbReference type="RuleBase" id="RU365079"/>
    </source>
</evidence>
<keyword evidence="1" id="KW-0809">Transit peptide</keyword>
<evidence type="ECO:0000313" key="4">
    <source>
        <dbReference type="EnsemblMetazoa" id="AFAF004055-PA"/>
    </source>
</evidence>
<sequence length="434" mass="50971">MHGIQKTCVKLTSNVITRKMVSRNLCDLIRLRQICQYQTYTLCRTNRAPGHRSVQGFTKVWDDGPVSQKWSRSYYSSTKFLQCRQVRFYSAVSGKDANQQQTVATPQLLSKLFPQTAVDGTENEQQQEKKRKEEEEEKKEKESSWKRMKFGFVFFGFSVSAFCVYTVWVFGAPDRDAEGNIIMDEFMELPTFQQYFRRMWKSMTYYQKMIQEPSREKLLPDPLKYPYVQPPYTLVLEMKDVLVHPDWTYQTGWRFKKRPGVDKFLETLAANYEIVVFTADQGMTVFPILDALDPRGYIMYRLVRDATHFVDGHHVKNLDNLNRDLSKVIVVDWDPNSTKLHPENTLNIPRWTGNDDDAGLYDLMALLVTIATTEVDDVREVMTYYKSFENPLVKFRENQRLLAEQMAEREHEEKQRNLPTVQRWRPSFLGGGAR</sequence>
<dbReference type="Pfam" id="PF03031">
    <property type="entry name" value="NIF"/>
    <property type="match status" value="1"/>
</dbReference>
<comment type="similarity">
    <text evidence="1">Belongs to the TIM50 family.</text>
</comment>
<keyword evidence="1" id="KW-0472">Membrane</keyword>
<dbReference type="EMBL" id="AXCN02001481">
    <property type="status" value="NOT_ANNOTATED_CDS"/>
    <property type="molecule type" value="Genomic_DNA"/>
</dbReference>
<reference evidence="4" key="2">
    <citation type="submission" date="2020-05" db="UniProtKB">
        <authorList>
            <consortium name="EnsemblMetazoa"/>
        </authorList>
    </citation>
    <scope>IDENTIFICATION</scope>
    <source>
        <strain evidence="4">FAR1</strain>
    </source>
</reference>
<comment type="subcellular location">
    <subcellularLocation>
        <location evidence="1">Mitochondrion inner membrane</location>
        <topology evidence="1">Single-pass membrane protein</topology>
    </subcellularLocation>
</comment>
<protein>
    <recommendedName>
        <fullName evidence="1">Mitochondrial import inner membrane translocase subunit TIM50</fullName>
    </recommendedName>
</protein>
<feature type="region of interest" description="Disordered" evidence="2">
    <location>
        <begin position="118"/>
        <end position="140"/>
    </location>
</feature>
<accession>A0A182Q6J6</accession>
<comment type="subunit">
    <text evidence="1">Component of the TIM23 complex.</text>
</comment>
<dbReference type="InterPro" id="IPR004274">
    <property type="entry name" value="FCP1_dom"/>
</dbReference>
<keyword evidence="1" id="KW-0811">Translocation</keyword>
<keyword evidence="1" id="KW-1133">Transmembrane helix</keyword>
<feature type="domain" description="FCP1 homology" evidence="3">
    <location>
        <begin position="227"/>
        <end position="370"/>
    </location>
</feature>
<dbReference type="STRING" id="69004.A0A182Q6J6"/>
<proteinExistence type="inferred from homology"/>
<dbReference type="AlphaFoldDB" id="A0A182Q6J6"/>
<keyword evidence="5" id="KW-1185">Reference proteome</keyword>
<keyword evidence="1" id="KW-0812">Transmembrane</keyword>
<dbReference type="PANTHER" id="PTHR12210">
    <property type="entry name" value="DULLARD PROTEIN PHOSPHATASE"/>
    <property type="match status" value="1"/>
</dbReference>
<dbReference type="EnsemblMetazoa" id="AFAF004055-RA">
    <property type="protein sequence ID" value="AFAF004055-PA"/>
    <property type="gene ID" value="AFAF004055"/>
</dbReference>
<dbReference type="VEuPathDB" id="VectorBase:AFAF004055"/>
<dbReference type="PROSITE" id="PS50969">
    <property type="entry name" value="FCP1"/>
    <property type="match status" value="1"/>
</dbReference>
<keyword evidence="1" id="KW-0496">Mitochondrion</keyword>
<dbReference type="InterPro" id="IPR023214">
    <property type="entry name" value="HAD_sf"/>
</dbReference>
<feature type="compositionally biased region" description="Basic and acidic residues" evidence="2">
    <location>
        <begin position="126"/>
        <end position="140"/>
    </location>
</feature>
<organism evidence="4 5">
    <name type="scientific">Anopheles farauti</name>
    <dbReference type="NCBI Taxonomy" id="69004"/>
    <lineage>
        <taxon>Eukaryota</taxon>
        <taxon>Metazoa</taxon>
        <taxon>Ecdysozoa</taxon>
        <taxon>Arthropoda</taxon>
        <taxon>Hexapoda</taxon>
        <taxon>Insecta</taxon>
        <taxon>Pterygota</taxon>
        <taxon>Neoptera</taxon>
        <taxon>Endopterygota</taxon>
        <taxon>Diptera</taxon>
        <taxon>Nematocera</taxon>
        <taxon>Culicoidea</taxon>
        <taxon>Culicidae</taxon>
        <taxon>Anophelinae</taxon>
        <taxon>Anopheles</taxon>
    </lineage>
</organism>
<dbReference type="InterPro" id="IPR050365">
    <property type="entry name" value="TIM50"/>
</dbReference>
<keyword evidence="1" id="KW-0813">Transport</keyword>
<dbReference type="GO" id="GO:0015031">
    <property type="term" value="P:protein transport"/>
    <property type="evidence" value="ECO:0007669"/>
    <property type="project" value="UniProtKB-KW"/>
</dbReference>
<dbReference type="CDD" id="cd07521">
    <property type="entry name" value="HAD_FCP1-like"/>
    <property type="match status" value="1"/>
</dbReference>
<dbReference type="Gene3D" id="3.40.50.1000">
    <property type="entry name" value="HAD superfamily/HAD-like"/>
    <property type="match status" value="1"/>
</dbReference>
<dbReference type="Proteomes" id="UP000075886">
    <property type="component" value="Unassembled WGS sequence"/>
</dbReference>
<reference evidence="5" key="1">
    <citation type="submission" date="2014-01" db="EMBL/GenBank/DDBJ databases">
        <title>The Genome Sequence of Anopheles farauti FAR1 (V2).</title>
        <authorList>
            <consortium name="The Broad Institute Genomics Platform"/>
            <person name="Neafsey D.E."/>
            <person name="Besansky N."/>
            <person name="Howell P."/>
            <person name="Walton C."/>
            <person name="Young S.K."/>
            <person name="Zeng Q."/>
            <person name="Gargeya S."/>
            <person name="Fitzgerald M."/>
            <person name="Haas B."/>
            <person name="Abouelleil A."/>
            <person name="Allen A.W."/>
            <person name="Alvarado L."/>
            <person name="Arachchi H.M."/>
            <person name="Berlin A.M."/>
            <person name="Chapman S.B."/>
            <person name="Gainer-Dewar J."/>
            <person name="Goldberg J."/>
            <person name="Griggs A."/>
            <person name="Gujja S."/>
            <person name="Hansen M."/>
            <person name="Howarth C."/>
            <person name="Imamovic A."/>
            <person name="Ireland A."/>
            <person name="Larimer J."/>
            <person name="McCowan C."/>
            <person name="Murphy C."/>
            <person name="Pearson M."/>
            <person name="Poon T.W."/>
            <person name="Priest M."/>
            <person name="Roberts A."/>
            <person name="Saif S."/>
            <person name="Shea T."/>
            <person name="Sisk P."/>
            <person name="Sykes S."/>
            <person name="Wortman J."/>
            <person name="Nusbaum C."/>
            <person name="Birren B."/>
        </authorList>
    </citation>
    <scope>NUCLEOTIDE SEQUENCE [LARGE SCALE GENOMIC DNA]</scope>
    <source>
        <strain evidence="5">FAR1</strain>
    </source>
</reference>
<dbReference type="SUPFAM" id="SSF56784">
    <property type="entry name" value="HAD-like"/>
    <property type="match status" value="1"/>
</dbReference>
<evidence type="ECO:0000256" key="2">
    <source>
        <dbReference type="SAM" id="MobiDB-lite"/>
    </source>
</evidence>
<evidence type="ECO:0000313" key="5">
    <source>
        <dbReference type="Proteomes" id="UP000075886"/>
    </source>
</evidence>
<dbReference type="GO" id="GO:0005744">
    <property type="term" value="C:TIM23 mitochondrial import inner membrane translocase complex"/>
    <property type="evidence" value="ECO:0007669"/>
    <property type="project" value="UniProtKB-UniRule"/>
</dbReference>
<feature type="transmembrane region" description="Helical" evidence="1">
    <location>
        <begin position="150"/>
        <end position="171"/>
    </location>
</feature>
<evidence type="ECO:0000259" key="3">
    <source>
        <dbReference type="PROSITE" id="PS50969"/>
    </source>
</evidence>